<proteinExistence type="predicted"/>
<gene>
    <name evidence="1" type="ORF">NUW58_g7781</name>
</gene>
<dbReference type="Proteomes" id="UP001143856">
    <property type="component" value="Unassembled WGS sequence"/>
</dbReference>
<evidence type="ECO:0000313" key="2">
    <source>
        <dbReference type="Proteomes" id="UP001143856"/>
    </source>
</evidence>
<name>A0ACC1NEQ7_9PEZI</name>
<dbReference type="EMBL" id="JAPDGR010002122">
    <property type="protein sequence ID" value="KAJ2977534.1"/>
    <property type="molecule type" value="Genomic_DNA"/>
</dbReference>
<sequence length="132" mass="14830">MSFPFNQLPPELRLEIWSLAMQVDARRRRVVEQSFHVFPTLDLVASPLFAVNAESREAARAFYPVRLEVYRRPPPGSEPPPQYGEDTAAAQQLARDDDDYRGCVYLSPALDDLVSVFNRATLGRPGATARVP</sequence>
<reference evidence="1" key="1">
    <citation type="submission" date="2022-10" db="EMBL/GenBank/DDBJ databases">
        <title>Genome Sequence of Xylaria curta.</title>
        <authorList>
            <person name="Buettner E."/>
        </authorList>
    </citation>
    <scope>NUCLEOTIDE SEQUENCE</scope>
    <source>
        <strain evidence="1">Babe10</strain>
    </source>
</reference>
<keyword evidence="2" id="KW-1185">Reference proteome</keyword>
<evidence type="ECO:0000313" key="1">
    <source>
        <dbReference type="EMBL" id="KAJ2977534.1"/>
    </source>
</evidence>
<comment type="caution">
    <text evidence="1">The sequence shown here is derived from an EMBL/GenBank/DDBJ whole genome shotgun (WGS) entry which is preliminary data.</text>
</comment>
<organism evidence="1 2">
    <name type="scientific">Xylaria curta</name>
    <dbReference type="NCBI Taxonomy" id="42375"/>
    <lineage>
        <taxon>Eukaryota</taxon>
        <taxon>Fungi</taxon>
        <taxon>Dikarya</taxon>
        <taxon>Ascomycota</taxon>
        <taxon>Pezizomycotina</taxon>
        <taxon>Sordariomycetes</taxon>
        <taxon>Xylariomycetidae</taxon>
        <taxon>Xylariales</taxon>
        <taxon>Xylariaceae</taxon>
        <taxon>Xylaria</taxon>
    </lineage>
</organism>
<protein>
    <submittedName>
        <fullName evidence="1">Uncharacterized protein</fullName>
    </submittedName>
</protein>
<accession>A0ACC1NEQ7</accession>